<accession>A0A396EX31</accession>
<dbReference type="EMBL" id="QSVA01000002">
    <property type="protein sequence ID" value="RGN96833.1"/>
    <property type="molecule type" value="Genomic_DNA"/>
</dbReference>
<dbReference type="AlphaFoldDB" id="A0A396EX31"/>
<sequence>MIHTFHSLFETNALDFTKAFAVHAFDAFIPNHVFRCITIINGYYQYSCKVNKKILFISKILPNIAASKKRK</sequence>
<dbReference type="Proteomes" id="UP000283680">
    <property type="component" value="Unassembled WGS sequence"/>
</dbReference>
<gene>
    <name evidence="2" type="ORF">DWY92_14285</name>
    <name evidence="1" type="ORF">DXB37_02420</name>
</gene>
<evidence type="ECO:0000313" key="1">
    <source>
        <dbReference type="EMBL" id="RGN96833.1"/>
    </source>
</evidence>
<evidence type="ECO:0000313" key="2">
    <source>
        <dbReference type="EMBL" id="RGQ49851.1"/>
    </source>
</evidence>
<evidence type="ECO:0000313" key="3">
    <source>
        <dbReference type="Proteomes" id="UP000260759"/>
    </source>
</evidence>
<protein>
    <submittedName>
        <fullName evidence="2">Uncharacterized protein</fullName>
    </submittedName>
</protein>
<comment type="caution">
    <text evidence="2">The sequence shown here is derived from an EMBL/GenBank/DDBJ whole genome shotgun (WGS) entry which is preliminary data.</text>
</comment>
<evidence type="ECO:0000313" key="4">
    <source>
        <dbReference type="Proteomes" id="UP000283680"/>
    </source>
</evidence>
<dbReference type="Proteomes" id="UP000260759">
    <property type="component" value="Unassembled WGS sequence"/>
</dbReference>
<reference evidence="3 4" key="1">
    <citation type="submission" date="2018-08" db="EMBL/GenBank/DDBJ databases">
        <title>A genome reference for cultivated species of the human gut microbiota.</title>
        <authorList>
            <person name="Zou Y."/>
            <person name="Xue W."/>
            <person name="Luo G."/>
        </authorList>
    </citation>
    <scope>NUCLEOTIDE SEQUENCE [LARGE SCALE GENOMIC DNA]</scope>
    <source>
        <strain evidence="2 4">AF28-11</strain>
        <strain evidence="1 3">OM03-4</strain>
    </source>
</reference>
<name>A0A396EX31_BACUN</name>
<dbReference type="EMBL" id="QRTH01000007">
    <property type="protein sequence ID" value="RGQ49851.1"/>
    <property type="molecule type" value="Genomic_DNA"/>
</dbReference>
<organism evidence="2 4">
    <name type="scientific">Bacteroides uniformis</name>
    <dbReference type="NCBI Taxonomy" id="820"/>
    <lineage>
        <taxon>Bacteria</taxon>
        <taxon>Pseudomonadati</taxon>
        <taxon>Bacteroidota</taxon>
        <taxon>Bacteroidia</taxon>
        <taxon>Bacteroidales</taxon>
        <taxon>Bacteroidaceae</taxon>
        <taxon>Bacteroides</taxon>
    </lineage>
</organism>
<proteinExistence type="predicted"/>